<dbReference type="CDD" id="cd06223">
    <property type="entry name" value="PRTases_typeI"/>
    <property type="match status" value="1"/>
</dbReference>
<feature type="domain" description="Glutamine amidotransferase type-2" evidence="3">
    <location>
        <begin position="1"/>
        <end position="92"/>
    </location>
</feature>
<dbReference type="PROSITE" id="PS51278">
    <property type="entry name" value="GATASE_TYPE_2"/>
    <property type="match status" value="1"/>
</dbReference>
<evidence type="ECO:0000256" key="2">
    <source>
        <dbReference type="ARBA" id="ARBA00022962"/>
    </source>
</evidence>
<organism evidence="4">
    <name type="scientific">marine sediment metagenome</name>
    <dbReference type="NCBI Taxonomy" id="412755"/>
    <lineage>
        <taxon>unclassified sequences</taxon>
        <taxon>metagenomes</taxon>
        <taxon>ecological metagenomes</taxon>
    </lineage>
</organism>
<accession>X0X769</accession>
<dbReference type="PANTHER" id="PTHR11907">
    <property type="entry name" value="AMIDOPHOSPHORIBOSYLTRANSFERASE"/>
    <property type="match status" value="1"/>
</dbReference>
<dbReference type="Gene3D" id="3.60.20.10">
    <property type="entry name" value="Glutamine Phosphoribosylpyrophosphate, subunit 1, domain 1"/>
    <property type="match status" value="1"/>
</dbReference>
<feature type="non-terminal residue" evidence="4">
    <location>
        <position position="251"/>
    </location>
</feature>
<name>X0X769_9ZZZZ</name>
<dbReference type="InterPro" id="IPR029055">
    <property type="entry name" value="Ntn_hydrolases_N"/>
</dbReference>
<dbReference type="Gene3D" id="3.40.50.2020">
    <property type="match status" value="1"/>
</dbReference>
<dbReference type="EMBL" id="BARS01042779">
    <property type="protein sequence ID" value="GAG32473.1"/>
    <property type="molecule type" value="Genomic_DNA"/>
</dbReference>
<dbReference type="AlphaFoldDB" id="X0X769"/>
<dbReference type="SUPFAM" id="SSF53271">
    <property type="entry name" value="PRTase-like"/>
    <property type="match status" value="1"/>
</dbReference>
<gene>
    <name evidence="4" type="ORF">S01H1_64859</name>
</gene>
<keyword evidence="1" id="KW-0808">Transferase</keyword>
<dbReference type="Pfam" id="PF13537">
    <property type="entry name" value="GATase_7"/>
    <property type="match status" value="1"/>
</dbReference>
<dbReference type="InterPro" id="IPR000836">
    <property type="entry name" value="PRTase_dom"/>
</dbReference>
<proteinExistence type="predicted"/>
<comment type="caution">
    <text evidence="4">The sequence shown here is derived from an EMBL/GenBank/DDBJ whole genome shotgun (WGS) entry which is preliminary data.</text>
</comment>
<evidence type="ECO:0000313" key="4">
    <source>
        <dbReference type="EMBL" id="GAG32473.1"/>
    </source>
</evidence>
<dbReference type="SUPFAM" id="SSF56235">
    <property type="entry name" value="N-terminal nucleophile aminohydrolases (Ntn hydrolases)"/>
    <property type="match status" value="1"/>
</dbReference>
<dbReference type="GO" id="GO:0016740">
    <property type="term" value="F:transferase activity"/>
    <property type="evidence" value="ECO:0007669"/>
    <property type="project" value="UniProtKB-KW"/>
</dbReference>
<keyword evidence="2" id="KW-0315">Glutamine amidotransferase</keyword>
<dbReference type="InterPro" id="IPR017932">
    <property type="entry name" value="GATase_2_dom"/>
</dbReference>
<feature type="non-terminal residue" evidence="4">
    <location>
        <position position="1"/>
    </location>
</feature>
<evidence type="ECO:0000256" key="1">
    <source>
        <dbReference type="ARBA" id="ARBA00022679"/>
    </source>
</evidence>
<dbReference type="InterPro" id="IPR029057">
    <property type="entry name" value="PRTase-like"/>
</dbReference>
<protein>
    <recommendedName>
        <fullName evidence="3">Glutamine amidotransferase type-2 domain-containing protein</fullName>
    </recommendedName>
</protein>
<evidence type="ECO:0000259" key="3">
    <source>
        <dbReference type="PROSITE" id="PS51278"/>
    </source>
</evidence>
<reference evidence="4" key="1">
    <citation type="journal article" date="2014" name="Front. Microbiol.">
        <title>High frequency of phylogenetically diverse reductive dehalogenase-homologous genes in deep subseafloor sedimentary metagenomes.</title>
        <authorList>
            <person name="Kawai M."/>
            <person name="Futagami T."/>
            <person name="Toyoda A."/>
            <person name="Takaki Y."/>
            <person name="Nishi S."/>
            <person name="Hori S."/>
            <person name="Arai W."/>
            <person name="Tsubouchi T."/>
            <person name="Morono Y."/>
            <person name="Uchiyama I."/>
            <person name="Ito T."/>
            <person name="Fujiyama A."/>
            <person name="Inagaki F."/>
            <person name="Takami H."/>
        </authorList>
    </citation>
    <scope>NUCLEOTIDE SEQUENCE</scope>
    <source>
        <strain evidence="4">Expedition CK06-06</strain>
    </source>
</reference>
<sequence length="251" mass="28040">HIEIISKLIMQEKNVVSGISMLAEKIKGSYSLVVLTQDGIYAARDVYGFRPLMLGEGSGTYLVSSESRAVQNMGINRLRDVRPGEIVLITKKGFETKKQLKSPGRAHCAFEWAYTASMDSKIDGLYVQEARNNLGKSLAERDIEEGGIQADLVAPVPMSGIGHALGYHMVSGLPYQEVFLYNRYADRSYTQLTQEDRDRVAKKKLSVLEYALRDKRIVLCDDSIVRGTQIREKVRDLKNAGAKEVHVRVAC</sequence>